<proteinExistence type="predicted"/>
<evidence type="ECO:0000259" key="2">
    <source>
        <dbReference type="Pfam" id="PF01593"/>
    </source>
</evidence>
<dbReference type="InterPro" id="IPR002937">
    <property type="entry name" value="Amino_oxidase"/>
</dbReference>
<feature type="region of interest" description="Disordered" evidence="1">
    <location>
        <begin position="1"/>
        <end position="25"/>
    </location>
</feature>
<dbReference type="RefSeq" id="WP_184710337.1">
    <property type="nucleotide sequence ID" value="NZ_JACHKZ010000024.1"/>
</dbReference>
<dbReference type="Gene3D" id="3.90.660.10">
    <property type="match status" value="1"/>
</dbReference>
<keyword evidence="4" id="KW-1185">Reference proteome</keyword>
<dbReference type="EMBL" id="JACHKZ010000024">
    <property type="protein sequence ID" value="MBB6579144.1"/>
    <property type="molecule type" value="Genomic_DNA"/>
</dbReference>
<reference evidence="3 4" key="1">
    <citation type="submission" date="2020-08" db="EMBL/GenBank/DDBJ databases">
        <title>Functional genomics of gut bacteria from endangered species of beetles.</title>
        <authorList>
            <person name="Carlos-Shanley C."/>
        </authorList>
    </citation>
    <scope>NUCLEOTIDE SEQUENCE [LARGE SCALE GENOMIC DNA]</scope>
    <source>
        <strain evidence="3 4">S00124</strain>
    </source>
</reference>
<organism evidence="3 4">
    <name type="scientific">Comamonas odontotermitis</name>
    <dbReference type="NCBI Taxonomy" id="379895"/>
    <lineage>
        <taxon>Bacteria</taxon>
        <taxon>Pseudomonadati</taxon>
        <taxon>Pseudomonadota</taxon>
        <taxon>Betaproteobacteria</taxon>
        <taxon>Burkholderiales</taxon>
        <taxon>Comamonadaceae</taxon>
        <taxon>Comamonas</taxon>
    </lineage>
</organism>
<dbReference type="SUPFAM" id="SSF51905">
    <property type="entry name" value="FAD/NAD(P)-binding domain"/>
    <property type="match status" value="1"/>
</dbReference>
<dbReference type="Proteomes" id="UP000562492">
    <property type="component" value="Unassembled WGS sequence"/>
</dbReference>
<feature type="domain" description="Amine oxidase" evidence="2">
    <location>
        <begin position="132"/>
        <end position="370"/>
    </location>
</feature>
<dbReference type="PANTHER" id="PTHR16128:SF5">
    <property type="entry name" value="FAD_NAD(P)-BINDING OXIDOREDUCTASE FAMILY PROTEIN"/>
    <property type="match status" value="1"/>
</dbReference>
<dbReference type="Pfam" id="PF01593">
    <property type="entry name" value="Amino_oxidase"/>
    <property type="match status" value="1"/>
</dbReference>
<evidence type="ECO:0000256" key="1">
    <source>
        <dbReference type="SAM" id="MobiDB-lite"/>
    </source>
</evidence>
<sequence>MPSRIPPKPKRSKQTPKSGAQPTSAPRHFAVVGAGMAGIACARTLQQAGHQVTVIEAQTQVGGRMASRDGSHGSFDLGAQFFTVRDPRFQRALDTVPGTTRPWSVNAIRTLDASGKAVVSRAAMEPHLLGVPTMDSLLQAWAAPLTVRLGEEAVAFERDALNPAQWQIRTEDAEGGVHVYAGLDGVVLAVPAPEAEVLLEASDLTPPADWSLGDVYIAPSWTLLLSFAHAVDPTVTSMGPQWNAARTEHPRITWLARESSKPGRGKMERWTVQASPDWARKHENDEPQRVAAKMLQAFAELTRIRATPTEMRVVQWGYAKTINPLPKDAKGKPRSHLWDASQCVGLAGDWCLGYRVEDAFVSGLELALAVLGEKA</sequence>
<evidence type="ECO:0000313" key="3">
    <source>
        <dbReference type="EMBL" id="MBB6579144.1"/>
    </source>
</evidence>
<dbReference type="Pfam" id="PF13450">
    <property type="entry name" value="NAD_binding_8"/>
    <property type="match status" value="1"/>
</dbReference>
<dbReference type="InterPro" id="IPR036188">
    <property type="entry name" value="FAD/NAD-bd_sf"/>
</dbReference>
<comment type="caution">
    <text evidence="3">The sequence shown here is derived from an EMBL/GenBank/DDBJ whole genome shotgun (WGS) entry which is preliminary data.</text>
</comment>
<protein>
    <submittedName>
        <fullName evidence="3">NAD/FAD-dependent oxidoreductase</fullName>
    </submittedName>
</protein>
<evidence type="ECO:0000313" key="4">
    <source>
        <dbReference type="Proteomes" id="UP000562492"/>
    </source>
</evidence>
<dbReference type="Gene3D" id="3.50.50.60">
    <property type="entry name" value="FAD/NAD(P)-binding domain"/>
    <property type="match status" value="1"/>
</dbReference>
<gene>
    <name evidence="3" type="ORF">HNP33_003254</name>
</gene>
<dbReference type="PANTHER" id="PTHR16128">
    <property type="entry name" value="FAD/NAD(P)-BINDING OXIDOREDUCTASE FAMILY PROTEIN"/>
    <property type="match status" value="1"/>
</dbReference>
<dbReference type="PRINTS" id="PR00419">
    <property type="entry name" value="ADXRDTASE"/>
</dbReference>
<accession>A0ABR6RJE8</accession>
<feature type="compositionally biased region" description="Polar residues" evidence="1">
    <location>
        <begin position="15"/>
        <end position="24"/>
    </location>
</feature>
<name>A0ABR6RJE8_9BURK</name>